<dbReference type="PANTHER" id="PTHR19376:SF54">
    <property type="entry name" value="DNA-DIRECTED RNA POLYMERASE SUBUNIT BETA"/>
    <property type="match status" value="1"/>
</dbReference>
<evidence type="ECO:0000259" key="8">
    <source>
        <dbReference type="SMART" id="SM00663"/>
    </source>
</evidence>
<keyword evidence="10" id="KW-1185">Reference proteome</keyword>
<comment type="catalytic activity">
    <reaction evidence="6 7">
        <text>RNA(n) + a ribonucleoside 5'-triphosphate = RNA(n+1) + diphosphate</text>
        <dbReference type="Rhea" id="RHEA:21248"/>
        <dbReference type="Rhea" id="RHEA-COMP:14527"/>
        <dbReference type="Rhea" id="RHEA-COMP:17342"/>
        <dbReference type="ChEBI" id="CHEBI:33019"/>
        <dbReference type="ChEBI" id="CHEBI:61557"/>
        <dbReference type="ChEBI" id="CHEBI:140395"/>
        <dbReference type="EC" id="2.7.7.6"/>
    </reaction>
</comment>
<keyword evidence="1 7" id="KW-0240">DNA-directed RNA polymerase</keyword>
<evidence type="ECO:0000256" key="4">
    <source>
        <dbReference type="ARBA" id="ARBA00022833"/>
    </source>
</evidence>
<dbReference type="Gene3D" id="1.10.40.90">
    <property type="match status" value="1"/>
</dbReference>
<comment type="function">
    <text evidence="7">DNA-dependent RNA polymerase catalyzes the transcription of DNA into RNA using the four ribonucleoside triphosphates as substrates.</text>
</comment>
<dbReference type="PANTHER" id="PTHR19376">
    <property type="entry name" value="DNA-DIRECTED RNA POLYMERASE"/>
    <property type="match status" value="1"/>
</dbReference>
<evidence type="ECO:0000256" key="3">
    <source>
        <dbReference type="ARBA" id="ARBA00022695"/>
    </source>
</evidence>
<dbReference type="GO" id="GO:0000428">
    <property type="term" value="C:DNA-directed RNA polymerase complex"/>
    <property type="evidence" value="ECO:0007669"/>
    <property type="project" value="UniProtKB-KW"/>
</dbReference>
<dbReference type="STRING" id="871271.ZICARI_051"/>
<dbReference type="GO" id="GO:0003677">
    <property type="term" value="F:DNA binding"/>
    <property type="evidence" value="ECO:0007669"/>
    <property type="project" value="InterPro"/>
</dbReference>
<accession>E0TIP7</accession>
<dbReference type="InterPro" id="IPR007080">
    <property type="entry name" value="RNA_pol_Rpb1_1"/>
</dbReference>
<protein>
    <recommendedName>
        <fullName evidence="7">DNA-directed RNA polymerase subunit</fullName>
        <ecNumber evidence="7">2.7.7.6</ecNumber>
    </recommendedName>
</protein>
<dbReference type="EMBL" id="CP002161">
    <property type="protein sequence ID" value="ADM89674.1"/>
    <property type="molecule type" value="Genomic_DNA"/>
</dbReference>
<keyword evidence="5 7" id="KW-0804">Transcription</keyword>
<evidence type="ECO:0000256" key="1">
    <source>
        <dbReference type="ARBA" id="ARBA00022478"/>
    </source>
</evidence>
<dbReference type="SMART" id="SM00663">
    <property type="entry name" value="RPOLA_N"/>
    <property type="match status" value="1"/>
</dbReference>
<dbReference type="Pfam" id="PF00623">
    <property type="entry name" value="RNA_pol_Rpb1_2"/>
    <property type="match status" value="2"/>
</dbReference>
<proteinExistence type="inferred from homology"/>
<sequence>MSNFNNIKKKYIKLKFIKAKLASEKKILSWSSGVVKIPDTINYNTLKPQISGLFCPIIFGYNKKYECYCGNYIGKKYNNIICKICKVKVTNGERRKKMGHINLNIYITHTWFFKTLPSFISLILNISYKNLESIIYFKKYLIIDKGNSKYKNFQVISINQYKKKKLKYNFKVDIGSKIIYKLLKKINIKKELKKIKFYLKKTNSESIYKKNLKRLEIFKYMKKSKIKPKWMVFRKLPVIPGDLRPLVLLENGSYASSDINDLLREIIIRNNRLKIILNKKELPDNIKFNEQRMLQESVDSLLDNKNEKNLNKKEKLKSFSDIIKGKTGRFRQNLLGKRVDYSARTVIIVEPKLKLNQCGIPKSIALVLYKPFLLNKLINSNIVKNIKEAKIIYKKKKKIIWEILNIIIKNHPIFLNRAPTLHRLSIQAFEIILIKEKAIKIHPLICTAFNADFDGDQMAIHIPLSIKSQIESYILMLSVNNILHSSNGDATIVPTQDIILGLYYGTCILNNDIKKKFYYNDLNEAIIAYKNNEIIIYALKYF</sequence>
<dbReference type="InterPro" id="IPR006592">
    <property type="entry name" value="RNA_pol_N"/>
</dbReference>
<dbReference type="GO" id="GO:0006351">
    <property type="term" value="P:DNA-templated transcription"/>
    <property type="evidence" value="ECO:0007669"/>
    <property type="project" value="InterPro"/>
</dbReference>
<name>E0TIP7_ZINIC</name>
<dbReference type="Gene3D" id="2.40.40.20">
    <property type="match status" value="1"/>
</dbReference>
<dbReference type="Gene3D" id="4.10.860.120">
    <property type="entry name" value="RNA polymerase II, clamp domain"/>
    <property type="match status" value="1"/>
</dbReference>
<evidence type="ECO:0000256" key="2">
    <source>
        <dbReference type="ARBA" id="ARBA00022679"/>
    </source>
</evidence>
<dbReference type="GO" id="GO:0003899">
    <property type="term" value="F:DNA-directed RNA polymerase activity"/>
    <property type="evidence" value="ECO:0007669"/>
    <property type="project" value="UniProtKB-EC"/>
</dbReference>
<feature type="domain" description="RNA polymerase N-terminal" evidence="8">
    <location>
        <begin position="229"/>
        <end position="506"/>
    </location>
</feature>
<dbReference type="Pfam" id="PF04997">
    <property type="entry name" value="RNA_pol_Rpb1_1"/>
    <property type="match status" value="1"/>
</dbReference>
<keyword evidence="2 7" id="KW-0808">Transferase</keyword>
<evidence type="ECO:0000256" key="5">
    <source>
        <dbReference type="ARBA" id="ARBA00023163"/>
    </source>
</evidence>
<reference evidence="9 10" key="1">
    <citation type="journal article" date="2010" name="Genome Biol. Evol.">
        <title>Functional convergence in reduced genomes of bacterial symbionts spanning 200 My of evolution.</title>
        <authorList>
            <person name="McCutcheon J.P."/>
            <person name="Moran N.A."/>
        </authorList>
    </citation>
    <scope>NUCLEOTIDE SEQUENCE [LARGE SCALE GENOMIC DNA]</scope>
    <source>
        <strain evidence="9 10">CARI</strain>
    </source>
</reference>
<dbReference type="EC" id="2.7.7.6" evidence="7"/>
<dbReference type="SUPFAM" id="SSF64484">
    <property type="entry name" value="beta and beta-prime subunits of DNA dependent RNA-polymerase"/>
    <property type="match status" value="1"/>
</dbReference>
<evidence type="ECO:0000256" key="6">
    <source>
        <dbReference type="ARBA" id="ARBA00048552"/>
    </source>
</evidence>
<dbReference type="InterPro" id="IPR042102">
    <property type="entry name" value="RNA_pol_Rpb1_3_sf"/>
</dbReference>
<dbReference type="InterPro" id="IPR045867">
    <property type="entry name" value="DNA-dir_RpoC_beta_prime"/>
</dbReference>
<dbReference type="AlphaFoldDB" id="E0TIP7"/>
<dbReference type="HOGENOM" id="CLU_030022_2_0_4"/>
<dbReference type="InterPro" id="IPR000722">
    <property type="entry name" value="RNA_pol_asu"/>
</dbReference>
<dbReference type="InterPro" id="IPR044893">
    <property type="entry name" value="RNA_pol_Rpb1_clamp_domain"/>
</dbReference>
<evidence type="ECO:0000313" key="10">
    <source>
        <dbReference type="Proteomes" id="UP000001303"/>
    </source>
</evidence>
<evidence type="ECO:0000256" key="7">
    <source>
        <dbReference type="RuleBase" id="RU004279"/>
    </source>
</evidence>
<organism evidence="9 10">
    <name type="scientific">Zinderia insecticola (strain CARI)</name>
    <dbReference type="NCBI Taxonomy" id="871271"/>
    <lineage>
        <taxon>Bacteria</taxon>
        <taxon>Pseudomonadati</taxon>
        <taxon>Pseudomonadota</taxon>
        <taxon>Betaproteobacteria</taxon>
        <taxon>Burkholderiales</taxon>
        <taxon>Oxalobacteraceae</taxon>
        <taxon>Candidatus Zinderia</taxon>
    </lineage>
</organism>
<dbReference type="Proteomes" id="UP000001303">
    <property type="component" value="Chromosome"/>
</dbReference>
<keyword evidence="3 7" id="KW-0548">Nucleotidyltransferase</keyword>
<dbReference type="KEGG" id="zin:ZICARI_051"/>
<evidence type="ECO:0000313" key="9">
    <source>
        <dbReference type="EMBL" id="ADM89674.1"/>
    </source>
</evidence>
<keyword evidence="4" id="KW-0862">Zinc</keyword>
<gene>
    <name evidence="9" type="primary">rpoC1</name>
    <name evidence="9" type="ordered locus">ZICARI_051</name>
</gene>
<dbReference type="Gene3D" id="1.10.274.100">
    <property type="entry name" value="RNA polymerase Rpb1, domain 3"/>
    <property type="match status" value="1"/>
</dbReference>
<comment type="similarity">
    <text evidence="7">Belongs to the RNA polymerase beta' chain family.</text>
</comment>